<feature type="binding site" evidence="13">
    <location>
        <position position="476"/>
    </location>
    <ligand>
        <name>K(+)</name>
        <dbReference type="ChEBI" id="CHEBI:29103"/>
        <note>ligand shared between two tetrameric partners</note>
    </ligand>
</feature>
<dbReference type="Proteomes" id="UP001596118">
    <property type="component" value="Unassembled WGS sequence"/>
</dbReference>
<evidence type="ECO:0000256" key="11">
    <source>
        <dbReference type="ARBA" id="ARBA00023122"/>
    </source>
</evidence>
<comment type="subunit">
    <text evidence="3 13">Homotetramer.</text>
</comment>
<protein>
    <recommendedName>
        <fullName evidence="13 20">Inosine-5'-monophosphate dehydrogenase</fullName>
        <shortName evidence="13">IMP dehydrogenase</shortName>
        <shortName evidence="13">IMPD</shortName>
        <shortName evidence="13">IMPDH</shortName>
        <ecNumber evidence="13 20">1.1.1.205</ecNumber>
    </recommendedName>
</protein>
<keyword evidence="11 18" id="KW-0129">CBS domain</keyword>
<evidence type="ECO:0000256" key="18">
    <source>
        <dbReference type="PROSITE-ProRule" id="PRU00703"/>
    </source>
</evidence>
<dbReference type="InterPro" id="IPR001093">
    <property type="entry name" value="IMP_DH_GMPRt"/>
</dbReference>
<evidence type="ECO:0000256" key="12">
    <source>
        <dbReference type="ARBA" id="ARBA00048028"/>
    </source>
</evidence>
<evidence type="ECO:0000256" key="21">
    <source>
        <dbReference type="SAM" id="MobiDB-lite"/>
    </source>
</evidence>
<evidence type="ECO:0000256" key="19">
    <source>
        <dbReference type="RuleBase" id="RU003927"/>
    </source>
</evidence>
<evidence type="ECO:0000256" key="2">
    <source>
        <dbReference type="ARBA" id="ARBA00005502"/>
    </source>
</evidence>
<evidence type="ECO:0000256" key="6">
    <source>
        <dbReference type="ARBA" id="ARBA00022749"/>
    </source>
</evidence>
<dbReference type="RefSeq" id="WP_256411115.1">
    <property type="nucleotide sequence ID" value="NZ_JANHDM010000003.1"/>
</dbReference>
<dbReference type="CDD" id="cd00381">
    <property type="entry name" value="IMPDH"/>
    <property type="match status" value="1"/>
</dbReference>
<feature type="binding site" description="in other chain" evidence="13 17">
    <location>
        <position position="307"/>
    </location>
    <ligand>
        <name>K(+)</name>
        <dbReference type="ChEBI" id="CHEBI:29103"/>
        <note>ligand shared between two tetrameric partners</note>
    </ligand>
</feature>
<evidence type="ECO:0000256" key="3">
    <source>
        <dbReference type="ARBA" id="ARBA00011881"/>
    </source>
</evidence>
<dbReference type="PIRSF" id="PIRSF000130">
    <property type="entry name" value="IMPDH"/>
    <property type="match status" value="1"/>
</dbReference>
<dbReference type="NCBIfam" id="TIGR01302">
    <property type="entry name" value="IMP_dehydrog"/>
    <property type="match status" value="1"/>
</dbReference>
<accession>A0ABD5R1C3</accession>
<feature type="binding site" evidence="16">
    <location>
        <begin position="257"/>
        <end position="259"/>
    </location>
    <ligand>
        <name>NAD(+)</name>
        <dbReference type="ChEBI" id="CHEBI:57540"/>
    </ligand>
</feature>
<evidence type="ECO:0000256" key="17">
    <source>
        <dbReference type="PIRSR" id="PIRSR000130-4"/>
    </source>
</evidence>
<comment type="activity regulation">
    <text evidence="13">Mycophenolic acid (MPA) is a non-competitive inhibitor that prevents formation of the closed enzyme conformation by binding to the same site as the amobile flap. In contrast, mizoribine monophosphate (MZP) is a competitive inhibitor that induces the closed conformation. MPA is a potent inhibitor of mammalian IMPDHs but a poor inhibitor of the bacterial enzymes. MZP is a more potent inhibitor of bacterial IMPDH.</text>
</comment>
<dbReference type="PROSITE" id="PS51371">
    <property type="entry name" value="CBS"/>
    <property type="match status" value="2"/>
</dbReference>
<comment type="catalytic activity">
    <reaction evidence="12 13 20">
        <text>IMP + NAD(+) + H2O = XMP + NADH + H(+)</text>
        <dbReference type="Rhea" id="RHEA:11708"/>
        <dbReference type="ChEBI" id="CHEBI:15377"/>
        <dbReference type="ChEBI" id="CHEBI:15378"/>
        <dbReference type="ChEBI" id="CHEBI:57464"/>
        <dbReference type="ChEBI" id="CHEBI:57540"/>
        <dbReference type="ChEBI" id="CHEBI:57945"/>
        <dbReference type="ChEBI" id="CHEBI:58053"/>
        <dbReference type="EC" id="1.1.1.205"/>
    </reaction>
</comment>
<comment type="caution">
    <text evidence="23">The sequence shown here is derived from an EMBL/GenBank/DDBJ whole genome shotgun (WGS) entry which is preliminary data.</text>
</comment>
<evidence type="ECO:0000256" key="14">
    <source>
        <dbReference type="PIRSR" id="PIRSR000130-1"/>
    </source>
</evidence>
<feature type="active site" description="Thioimidate intermediate" evidence="13 14">
    <location>
        <position position="312"/>
    </location>
</feature>
<evidence type="ECO:0000259" key="22">
    <source>
        <dbReference type="PROSITE" id="PS51371"/>
    </source>
</evidence>
<dbReference type="InterPro" id="IPR013785">
    <property type="entry name" value="Aldolase_TIM"/>
</dbReference>
<dbReference type="GO" id="GO:0046872">
    <property type="term" value="F:metal ion binding"/>
    <property type="evidence" value="ECO:0007669"/>
    <property type="project" value="UniProtKB-UniRule"/>
</dbReference>
<evidence type="ECO:0000256" key="10">
    <source>
        <dbReference type="ARBA" id="ARBA00023027"/>
    </source>
</evidence>
<keyword evidence="5" id="KW-0677">Repeat</keyword>
<organism evidence="23 24">
    <name type="scientific">Halorubrum rubrum</name>
    <dbReference type="NCBI Taxonomy" id="1126240"/>
    <lineage>
        <taxon>Archaea</taxon>
        <taxon>Methanobacteriati</taxon>
        <taxon>Methanobacteriota</taxon>
        <taxon>Stenosarchaea group</taxon>
        <taxon>Halobacteria</taxon>
        <taxon>Halobacteriales</taxon>
        <taxon>Haloferacaceae</taxon>
        <taxon>Halorubrum</taxon>
    </lineage>
</organism>
<proteinExistence type="inferred from homology"/>
<feature type="binding site" evidence="13 15">
    <location>
        <begin position="345"/>
        <end position="347"/>
    </location>
    <ligand>
        <name>IMP</name>
        <dbReference type="ChEBI" id="CHEBI:58053"/>
    </ligand>
</feature>
<dbReference type="CDD" id="cd04601">
    <property type="entry name" value="CBS_pair_IMPDH"/>
    <property type="match status" value="1"/>
</dbReference>
<feature type="binding site" description="in other chain" evidence="13 17">
    <location>
        <position position="312"/>
    </location>
    <ligand>
        <name>K(+)</name>
        <dbReference type="ChEBI" id="CHEBI:29103"/>
        <note>ligand shared between two tetrameric partners</note>
    </ligand>
</feature>
<feature type="binding site" evidence="13 15">
    <location>
        <position position="422"/>
    </location>
    <ligand>
        <name>IMP</name>
        <dbReference type="ChEBI" id="CHEBI:58053"/>
    </ligand>
</feature>
<gene>
    <name evidence="13 23" type="primary">guaB</name>
    <name evidence="23" type="ORF">ACFPM1_08070</name>
</gene>
<feature type="binding site" evidence="13">
    <location>
        <position position="478"/>
    </location>
    <ligand>
        <name>K(+)</name>
        <dbReference type="ChEBI" id="CHEBI:29103"/>
        <note>ligand shared between two tetrameric partners</note>
    </ligand>
</feature>
<evidence type="ECO:0000256" key="1">
    <source>
        <dbReference type="ARBA" id="ARBA00001958"/>
    </source>
</evidence>
<dbReference type="InterPro" id="IPR046342">
    <property type="entry name" value="CBS_dom_sf"/>
</dbReference>
<dbReference type="AlphaFoldDB" id="A0ABD5R1C3"/>
<dbReference type="PROSITE" id="PS00487">
    <property type="entry name" value="IMP_DH_GMP_RED"/>
    <property type="match status" value="1"/>
</dbReference>
<evidence type="ECO:0000256" key="13">
    <source>
        <dbReference type="HAMAP-Rule" id="MF_01964"/>
    </source>
</evidence>
<dbReference type="PANTHER" id="PTHR11911">
    <property type="entry name" value="INOSINE-5-MONOPHOSPHATE DEHYDROGENASE RELATED"/>
    <property type="match status" value="1"/>
</dbReference>
<keyword evidence="9 13" id="KW-0560">Oxidoreductase</keyword>
<dbReference type="HAMAP" id="MF_01964">
    <property type="entry name" value="IMPDH"/>
    <property type="match status" value="1"/>
</dbReference>
<feature type="active site" description="Proton acceptor" evidence="13 14">
    <location>
        <position position="408"/>
    </location>
</feature>
<dbReference type="PANTHER" id="PTHR11911:SF111">
    <property type="entry name" value="INOSINE-5'-MONOPHOSPHATE DEHYDROGENASE"/>
    <property type="match status" value="1"/>
</dbReference>
<evidence type="ECO:0000256" key="4">
    <source>
        <dbReference type="ARBA" id="ARBA00022723"/>
    </source>
</evidence>
<sequence length="495" mass="52609">MATDSDRFSAKLDVPEALTFDDVLLRPMESHVEPDDADLSSRVSRNVEINVPVLSAAMDTVTESDLAIAMAREGGLGVLHRNMTVDETAAEVERVKRAHELVIRRENVVTVSPDDTVREADGLMEREGVSGAPVVDDDDVVLGIISGTDIRPYLEVGEEDAVREAMTDEVITAPESVDAREALELMYDHKIERVPVVDDGDHLVGLVTMQGVLQRREHEQAARDEDGRLLVGVAVGPFEEERAVAADEADADVLFIDCAHAHNLNVLESAEAIKETVEADVVVGNVGTREAASAAVDFADGLKVGIGPGSICTTRVVSGAGMPQITAVSEVADVASERDVPVIADGGIRYSGDAIKAIAAGADAVMLGSYFAGTEEAPGRVITMQGKKYKQYRGMGSVGAMKSGGGDRYLKDDDGDEEFVPEGVEAATPYKGTLASELHQLTGGMRSGMGYVGADTIPDVHETARFVRVSSAGQTEGHPHDVMITDEAPNYSPQE</sequence>
<keyword evidence="4 13" id="KW-0479">Metal-binding</keyword>
<evidence type="ECO:0000256" key="9">
    <source>
        <dbReference type="ARBA" id="ARBA00023002"/>
    </source>
</evidence>
<feature type="binding site" evidence="13">
    <location>
        <position position="477"/>
    </location>
    <ligand>
        <name>K(+)</name>
        <dbReference type="ChEBI" id="CHEBI:29103"/>
        <note>ligand shared between two tetrameric partners</note>
    </ligand>
</feature>
<evidence type="ECO:0000256" key="16">
    <source>
        <dbReference type="PIRSR" id="PIRSR000130-3"/>
    </source>
</evidence>
<evidence type="ECO:0000256" key="8">
    <source>
        <dbReference type="ARBA" id="ARBA00022958"/>
    </source>
</evidence>
<dbReference type="Pfam" id="PF00571">
    <property type="entry name" value="CBS"/>
    <property type="match status" value="2"/>
</dbReference>
<name>A0ABD5R1C3_9EURY</name>
<dbReference type="InterPro" id="IPR015875">
    <property type="entry name" value="IMP_DH/GMP_Rdtase_CS"/>
</dbReference>
<dbReference type="Pfam" id="PF00478">
    <property type="entry name" value="IMPDH"/>
    <property type="match status" value="1"/>
</dbReference>
<dbReference type="EC" id="1.1.1.205" evidence="13 20"/>
<reference evidence="23 24" key="1">
    <citation type="journal article" date="2019" name="Int. J. Syst. Evol. Microbiol.">
        <title>The Global Catalogue of Microorganisms (GCM) 10K type strain sequencing project: providing services to taxonomists for standard genome sequencing and annotation.</title>
        <authorList>
            <consortium name="The Broad Institute Genomics Platform"/>
            <consortium name="The Broad Institute Genome Sequencing Center for Infectious Disease"/>
            <person name="Wu L."/>
            <person name="Ma J."/>
        </authorList>
    </citation>
    <scope>NUCLEOTIDE SEQUENCE [LARGE SCALE GENOMIC DNA]</scope>
    <source>
        <strain evidence="23 24">CGMCC 1.12124</strain>
    </source>
</reference>
<dbReference type="SMART" id="SM00116">
    <property type="entry name" value="CBS"/>
    <property type="match status" value="2"/>
</dbReference>
<dbReference type="FunFam" id="3.20.20.70:FF:000003">
    <property type="entry name" value="GMP reductase"/>
    <property type="match status" value="1"/>
</dbReference>
<evidence type="ECO:0000313" key="23">
    <source>
        <dbReference type="EMBL" id="MFC5278707.1"/>
    </source>
</evidence>
<comment type="caution">
    <text evidence="13">Lacks conserved residue(s) required for the propagation of feature annotation.</text>
</comment>
<keyword evidence="7 13" id="KW-0658">Purine biosynthesis</keyword>
<dbReference type="SUPFAM" id="SSF51412">
    <property type="entry name" value="Inosine monophosphate dehydrogenase (IMPDH)"/>
    <property type="match status" value="1"/>
</dbReference>
<dbReference type="GO" id="GO:0000166">
    <property type="term" value="F:nucleotide binding"/>
    <property type="evidence" value="ECO:0007669"/>
    <property type="project" value="UniProtKB-UniRule"/>
</dbReference>
<feature type="binding site" evidence="13 15">
    <location>
        <begin position="392"/>
        <end position="396"/>
    </location>
    <ligand>
        <name>IMP</name>
        <dbReference type="ChEBI" id="CHEBI:58053"/>
    </ligand>
</feature>
<dbReference type="InterPro" id="IPR005990">
    <property type="entry name" value="IMP_DH"/>
</dbReference>
<feature type="binding site" evidence="13 15">
    <location>
        <begin position="368"/>
        <end position="369"/>
    </location>
    <ligand>
        <name>IMP</name>
        <dbReference type="ChEBI" id="CHEBI:58053"/>
    </ligand>
</feature>
<comment type="pathway">
    <text evidence="13 20">Purine metabolism; XMP biosynthesis via de novo pathway; XMP from IMP: step 1/1.</text>
</comment>
<dbReference type="SMART" id="SM01240">
    <property type="entry name" value="IMPDH"/>
    <property type="match status" value="1"/>
</dbReference>
<feature type="domain" description="CBS" evidence="22">
    <location>
        <begin position="166"/>
        <end position="225"/>
    </location>
</feature>
<evidence type="ECO:0000256" key="5">
    <source>
        <dbReference type="ARBA" id="ARBA00022737"/>
    </source>
</evidence>
<comment type="similarity">
    <text evidence="2 13 19">Belongs to the IMPDH/GMPR family.</text>
</comment>
<keyword evidence="10 13" id="KW-0520">NAD</keyword>
<feature type="region of interest" description="Disordered" evidence="21">
    <location>
        <begin position="472"/>
        <end position="495"/>
    </location>
</feature>
<comment type="function">
    <text evidence="13">Catalyzes the conversion of inosine 5'-phosphate (IMP) to xanthosine 5'-phosphate (XMP), the first committed and rate-limiting step in the de novo synthesis of guanine nucleotides, and therefore plays an important role in the regulation of cell growth.</text>
</comment>
<evidence type="ECO:0000313" key="24">
    <source>
        <dbReference type="Proteomes" id="UP001596118"/>
    </source>
</evidence>
<feature type="binding site" description="in other chain" evidence="13 17">
    <location>
        <position position="309"/>
    </location>
    <ligand>
        <name>K(+)</name>
        <dbReference type="ChEBI" id="CHEBI:29103"/>
        <note>ligand shared between two tetrameric partners</note>
    </ligand>
</feature>
<keyword evidence="8 13" id="KW-0630">Potassium</keyword>
<dbReference type="GO" id="GO:0006177">
    <property type="term" value="P:GMP biosynthetic process"/>
    <property type="evidence" value="ECO:0007669"/>
    <property type="project" value="UniProtKB-UniRule"/>
</dbReference>
<evidence type="ECO:0000256" key="20">
    <source>
        <dbReference type="RuleBase" id="RU003928"/>
    </source>
</evidence>
<keyword evidence="6 13" id="KW-0332">GMP biosynthesis</keyword>
<evidence type="ECO:0000256" key="15">
    <source>
        <dbReference type="PIRSR" id="PIRSR000130-2"/>
    </source>
</evidence>
<feature type="binding site" evidence="13">
    <location>
        <position position="257"/>
    </location>
    <ligand>
        <name>NAD(+)</name>
        <dbReference type="ChEBI" id="CHEBI:57540"/>
    </ligand>
</feature>
<dbReference type="Gene3D" id="3.20.20.70">
    <property type="entry name" value="Aldolase class I"/>
    <property type="match status" value="1"/>
</dbReference>
<keyword evidence="24" id="KW-1185">Reference proteome</keyword>
<feature type="binding site" evidence="13 16">
    <location>
        <begin position="305"/>
        <end position="307"/>
    </location>
    <ligand>
        <name>NAD(+)</name>
        <dbReference type="ChEBI" id="CHEBI:57540"/>
    </ligand>
</feature>
<evidence type="ECO:0000256" key="7">
    <source>
        <dbReference type="ARBA" id="ARBA00022755"/>
    </source>
</evidence>
<dbReference type="EMBL" id="JBHSKY010000007">
    <property type="protein sequence ID" value="MFC5278707.1"/>
    <property type="molecule type" value="Genomic_DNA"/>
</dbReference>
<dbReference type="SUPFAM" id="SSF54631">
    <property type="entry name" value="CBS-domain pair"/>
    <property type="match status" value="1"/>
</dbReference>
<comment type="cofactor">
    <cofactor evidence="1 13">
        <name>K(+)</name>
        <dbReference type="ChEBI" id="CHEBI:29103"/>
    </cofactor>
</comment>
<dbReference type="InterPro" id="IPR000644">
    <property type="entry name" value="CBS_dom"/>
</dbReference>
<feature type="domain" description="CBS" evidence="22">
    <location>
        <begin position="103"/>
        <end position="162"/>
    </location>
</feature>
<feature type="binding site" evidence="13 15">
    <location>
        <position position="310"/>
    </location>
    <ligand>
        <name>IMP</name>
        <dbReference type="ChEBI" id="CHEBI:58053"/>
    </ligand>
</feature>
<dbReference type="GO" id="GO:0003938">
    <property type="term" value="F:IMP dehydrogenase activity"/>
    <property type="evidence" value="ECO:0007669"/>
    <property type="project" value="UniProtKB-UniRule"/>
</dbReference>